<dbReference type="InterPro" id="IPR036770">
    <property type="entry name" value="Ankyrin_rpt-contain_sf"/>
</dbReference>
<name>A0ABR2XDC3_9PEZI</name>
<reference evidence="5 6" key="1">
    <citation type="submission" date="2024-02" db="EMBL/GenBank/DDBJ databases">
        <title>First draft genome assembly of two strains of Seiridium cardinale.</title>
        <authorList>
            <person name="Emiliani G."/>
            <person name="Scali E."/>
        </authorList>
    </citation>
    <scope>NUCLEOTIDE SEQUENCE [LARGE SCALE GENOMIC DNA]</scope>
    <source>
        <strain evidence="5 6">BM-138-000479</strain>
    </source>
</reference>
<feature type="repeat" description="ANK" evidence="3">
    <location>
        <begin position="304"/>
        <end position="336"/>
    </location>
</feature>
<evidence type="ECO:0000256" key="1">
    <source>
        <dbReference type="ARBA" id="ARBA00022737"/>
    </source>
</evidence>
<dbReference type="Proteomes" id="UP001465668">
    <property type="component" value="Unassembled WGS sequence"/>
</dbReference>
<feature type="compositionally biased region" description="Polar residues" evidence="4">
    <location>
        <begin position="404"/>
        <end position="422"/>
    </location>
</feature>
<dbReference type="PROSITE" id="PS50297">
    <property type="entry name" value="ANK_REP_REGION"/>
    <property type="match status" value="2"/>
</dbReference>
<comment type="caution">
    <text evidence="5">The sequence shown here is derived from an EMBL/GenBank/DDBJ whole genome shotgun (WGS) entry which is preliminary data.</text>
</comment>
<sequence>MSRFLMTLARFENRSGKESSSMLRSRFALMQYAQENWLIHSSGLTPTSSLYLLWKETVSGSHELAQTPWTQGDFKTHQDFIFIWAQEKSHLALLHLLLSIWPWKAEPIWPLWPAVLMTDNVDFLERYVSLGISSVDQVAEFFHVNSSRSFYSPPAQWEESLERLSGKLETARSLLYACVKYSATTPLRYLLHRHLNLMSQMSPEALVTFLGSMSQFRSVEIFQILLGYGAQEITDTNTGESLIHMVVRQDSIDFLDLLLKYTPRLNHQSMTGHSPLHLAMKLSTPCIAQRLILSGANVNTKPALGWTPLHEAAVSGSEQLIDLLCTHGAIVDATTQHGETPLHFSVTAGARGAVAALTTRGTVISSKDHFGITPLDMADQLDNDGIAKDLRNYHTSTPGVMSYEQENSAYSGPTTSNSTTKRPATPMERHLVSSATSEHSWCATVYFDFRGNQASQDQ</sequence>
<keyword evidence="1" id="KW-0677">Repeat</keyword>
<dbReference type="PANTHER" id="PTHR24171:SF8">
    <property type="entry name" value="BRCA1-ASSOCIATED RING DOMAIN PROTEIN 1"/>
    <property type="match status" value="1"/>
</dbReference>
<keyword evidence="6" id="KW-1185">Reference proteome</keyword>
<evidence type="ECO:0000256" key="4">
    <source>
        <dbReference type="SAM" id="MobiDB-lite"/>
    </source>
</evidence>
<organism evidence="5 6">
    <name type="scientific">Seiridium cardinale</name>
    <dbReference type="NCBI Taxonomy" id="138064"/>
    <lineage>
        <taxon>Eukaryota</taxon>
        <taxon>Fungi</taxon>
        <taxon>Dikarya</taxon>
        <taxon>Ascomycota</taxon>
        <taxon>Pezizomycotina</taxon>
        <taxon>Sordariomycetes</taxon>
        <taxon>Xylariomycetidae</taxon>
        <taxon>Amphisphaeriales</taxon>
        <taxon>Sporocadaceae</taxon>
        <taxon>Seiridium</taxon>
    </lineage>
</organism>
<dbReference type="SMART" id="SM00248">
    <property type="entry name" value="ANK"/>
    <property type="match status" value="5"/>
</dbReference>
<protein>
    <recommendedName>
        <fullName evidence="7">Ankyrin</fullName>
    </recommendedName>
</protein>
<dbReference type="InterPro" id="IPR002110">
    <property type="entry name" value="Ankyrin_rpt"/>
</dbReference>
<feature type="repeat" description="ANK" evidence="3">
    <location>
        <begin position="271"/>
        <end position="303"/>
    </location>
</feature>
<proteinExistence type="predicted"/>
<dbReference type="Gene3D" id="1.25.40.20">
    <property type="entry name" value="Ankyrin repeat-containing domain"/>
    <property type="match status" value="1"/>
</dbReference>
<dbReference type="Pfam" id="PF12796">
    <property type="entry name" value="Ank_2"/>
    <property type="match status" value="1"/>
</dbReference>
<dbReference type="PANTHER" id="PTHR24171">
    <property type="entry name" value="ANKYRIN REPEAT DOMAIN-CONTAINING PROTEIN 39-RELATED"/>
    <property type="match status" value="1"/>
</dbReference>
<keyword evidence="2 3" id="KW-0040">ANK repeat</keyword>
<feature type="repeat" description="ANK" evidence="3">
    <location>
        <begin position="337"/>
        <end position="369"/>
    </location>
</feature>
<accession>A0ABR2XDC3</accession>
<dbReference type="SUPFAM" id="SSF48403">
    <property type="entry name" value="Ankyrin repeat"/>
    <property type="match status" value="1"/>
</dbReference>
<feature type="region of interest" description="Disordered" evidence="4">
    <location>
        <begin position="404"/>
        <end position="425"/>
    </location>
</feature>
<evidence type="ECO:0000313" key="6">
    <source>
        <dbReference type="Proteomes" id="UP001465668"/>
    </source>
</evidence>
<dbReference type="EMBL" id="JARVKM010000071">
    <property type="protein sequence ID" value="KAK9771726.1"/>
    <property type="molecule type" value="Genomic_DNA"/>
</dbReference>
<evidence type="ECO:0000313" key="5">
    <source>
        <dbReference type="EMBL" id="KAK9771726.1"/>
    </source>
</evidence>
<evidence type="ECO:0000256" key="3">
    <source>
        <dbReference type="PROSITE-ProRule" id="PRU00023"/>
    </source>
</evidence>
<dbReference type="PROSITE" id="PS50088">
    <property type="entry name" value="ANK_REPEAT"/>
    <property type="match status" value="3"/>
</dbReference>
<gene>
    <name evidence="5" type="ORF">SCAR479_11655</name>
</gene>
<evidence type="ECO:0000256" key="2">
    <source>
        <dbReference type="ARBA" id="ARBA00023043"/>
    </source>
</evidence>
<evidence type="ECO:0008006" key="7">
    <source>
        <dbReference type="Google" id="ProtNLM"/>
    </source>
</evidence>